<dbReference type="InterPro" id="IPR036866">
    <property type="entry name" value="RibonucZ/Hydroxyglut_hydro"/>
</dbReference>
<evidence type="ECO:0000259" key="1">
    <source>
        <dbReference type="SMART" id="SM00849"/>
    </source>
</evidence>
<dbReference type="PANTHER" id="PTHR23131">
    <property type="entry name" value="ENDORIBONUCLEASE LACTB2"/>
    <property type="match status" value="1"/>
</dbReference>
<dbReference type="SUPFAM" id="SSF56281">
    <property type="entry name" value="Metallo-hydrolase/oxidoreductase"/>
    <property type="match status" value="1"/>
</dbReference>
<keyword evidence="3" id="KW-1185">Reference proteome</keyword>
<dbReference type="PANTHER" id="PTHR23131:SF4">
    <property type="entry name" value="METALLO-BETA-LACTAMASE SUPERFAMILY POTEIN"/>
    <property type="match status" value="1"/>
</dbReference>
<reference evidence="2 3" key="1">
    <citation type="submission" date="2017-07" db="EMBL/GenBank/DDBJ databases">
        <title>The genome sequence of Paludifilum halophilum highlights mechanisms for microbial adaptation to high salt environemnts.</title>
        <authorList>
            <person name="Belbahri L."/>
        </authorList>
    </citation>
    <scope>NUCLEOTIDE SEQUENCE [LARGE SCALE GENOMIC DNA]</scope>
    <source>
        <strain evidence="2 3">DSM 102817</strain>
    </source>
</reference>
<dbReference type="EMBL" id="NOWF01000001">
    <property type="protein sequence ID" value="OYD09641.1"/>
    <property type="molecule type" value="Genomic_DNA"/>
</dbReference>
<evidence type="ECO:0000313" key="3">
    <source>
        <dbReference type="Proteomes" id="UP000215459"/>
    </source>
</evidence>
<comment type="caution">
    <text evidence="2">The sequence shown here is derived from an EMBL/GenBank/DDBJ whole genome shotgun (WGS) entry which is preliminary data.</text>
</comment>
<dbReference type="OrthoDB" id="2971563at2"/>
<accession>A0A235BBH2</accession>
<dbReference type="SMART" id="SM00849">
    <property type="entry name" value="Lactamase_B"/>
    <property type="match status" value="1"/>
</dbReference>
<organism evidence="2 3">
    <name type="scientific">Paludifilum halophilum</name>
    <dbReference type="NCBI Taxonomy" id="1642702"/>
    <lineage>
        <taxon>Bacteria</taxon>
        <taxon>Bacillati</taxon>
        <taxon>Bacillota</taxon>
        <taxon>Bacilli</taxon>
        <taxon>Bacillales</taxon>
        <taxon>Thermoactinomycetaceae</taxon>
        <taxon>Paludifilum</taxon>
    </lineage>
</organism>
<dbReference type="AlphaFoldDB" id="A0A235BBH2"/>
<proteinExistence type="predicted"/>
<dbReference type="Proteomes" id="UP000215459">
    <property type="component" value="Unassembled WGS sequence"/>
</dbReference>
<protein>
    <recommendedName>
        <fullName evidence="1">Metallo-beta-lactamase domain-containing protein</fullName>
    </recommendedName>
</protein>
<dbReference type="Gene3D" id="3.60.15.10">
    <property type="entry name" value="Ribonuclease Z/Hydroxyacylglutathione hydrolase-like"/>
    <property type="match status" value="1"/>
</dbReference>
<dbReference type="Pfam" id="PF00753">
    <property type="entry name" value="Lactamase_B"/>
    <property type="match status" value="1"/>
</dbReference>
<dbReference type="InterPro" id="IPR001279">
    <property type="entry name" value="Metallo-B-lactamas"/>
</dbReference>
<sequence>MYEWLFIHLKGELALIVDTSFATDPEGIHKLTIPTPFPVGPVNVYIVAEDDSVTLFDAGPKTEDAWDAFTQQLNRAGFSIHDIDQVILTHHHPDHCGLLDWLLEKKNLPVLAHPSAEPWVTQDADFFAWYHQYFARIFRTAGVDEESAKRAFEVFEVLRHLSCRISLNQKLREGTPIPGMQDWQVVETPGHAQSHLVFYREKDGVLLAGDHLIKEVSPNPVMEPPIRSGEERPKALIRYRESLIKCKQLKVNTAFSGHGEEITDVQALIRRRLSEQEERRQKIKTLMRDQPLTPFEISQLLFPYAQKMEISLTLSEIIGFLDWMEACGEITGEREEEKIRYRTA</sequence>
<evidence type="ECO:0000313" key="2">
    <source>
        <dbReference type="EMBL" id="OYD09641.1"/>
    </source>
</evidence>
<gene>
    <name evidence="2" type="ORF">CHM34_01120</name>
</gene>
<name>A0A235BBH2_9BACL</name>
<dbReference type="InterPro" id="IPR050662">
    <property type="entry name" value="Sec-metab_biosynth-thioest"/>
</dbReference>
<dbReference type="CDD" id="cd07725">
    <property type="entry name" value="TTHA1429-like_MBL-fold"/>
    <property type="match status" value="1"/>
</dbReference>
<feature type="domain" description="Metallo-beta-lactamase" evidence="1">
    <location>
        <begin position="41"/>
        <end position="258"/>
    </location>
</feature>